<keyword evidence="6" id="KW-1185">Reference proteome</keyword>
<sequence>MANVYDDYCRCLASNMNQEPEQEVKGHFARLDKDGDGFLDLPELEQFLLDMGYAPSAVKEEAKRILTSADQNKDGTIDFDEFKAVWQRNMLSQQDEYVHRVFAVFDDNGDGFIDASELQGVLGEDFKTIYEMIKEVDENHDNKISLEEFKKAMKEDVGKLDGGLAGVSKIKGN</sequence>
<dbReference type="SMART" id="SM00054">
    <property type="entry name" value="EFh"/>
    <property type="match status" value="4"/>
</dbReference>
<evidence type="ECO:0000256" key="2">
    <source>
        <dbReference type="ARBA" id="ARBA00022737"/>
    </source>
</evidence>
<feature type="domain" description="EF-hand" evidence="4">
    <location>
        <begin position="124"/>
        <end position="159"/>
    </location>
</feature>
<dbReference type="SUPFAM" id="SSF47473">
    <property type="entry name" value="EF-hand"/>
    <property type="match status" value="1"/>
</dbReference>
<evidence type="ECO:0000313" key="6">
    <source>
        <dbReference type="Proteomes" id="UP000023152"/>
    </source>
</evidence>
<dbReference type="AlphaFoldDB" id="X6NY58"/>
<evidence type="ECO:0000256" key="3">
    <source>
        <dbReference type="ARBA" id="ARBA00022837"/>
    </source>
</evidence>
<evidence type="ECO:0000259" key="4">
    <source>
        <dbReference type="PROSITE" id="PS50222"/>
    </source>
</evidence>
<accession>X6NY58</accession>
<protein>
    <recommendedName>
        <fullName evidence="4">EF-hand domain-containing protein</fullName>
    </recommendedName>
</protein>
<name>X6NY58_RETFI</name>
<comment type="caution">
    <text evidence="5">The sequence shown here is derived from an EMBL/GenBank/DDBJ whole genome shotgun (WGS) entry which is preliminary data.</text>
</comment>
<dbReference type="Gene3D" id="1.10.238.10">
    <property type="entry name" value="EF-hand"/>
    <property type="match status" value="1"/>
</dbReference>
<dbReference type="EMBL" id="ASPP01005256">
    <property type="protein sequence ID" value="ETO30886.1"/>
    <property type="molecule type" value="Genomic_DNA"/>
</dbReference>
<dbReference type="PROSITE" id="PS00018">
    <property type="entry name" value="EF_HAND_1"/>
    <property type="match status" value="3"/>
</dbReference>
<dbReference type="GO" id="GO:0005509">
    <property type="term" value="F:calcium ion binding"/>
    <property type="evidence" value="ECO:0007669"/>
    <property type="project" value="InterPro"/>
</dbReference>
<evidence type="ECO:0000256" key="1">
    <source>
        <dbReference type="ARBA" id="ARBA00022723"/>
    </source>
</evidence>
<evidence type="ECO:0000313" key="5">
    <source>
        <dbReference type="EMBL" id="ETO30886.1"/>
    </source>
</evidence>
<dbReference type="Proteomes" id="UP000023152">
    <property type="component" value="Unassembled WGS sequence"/>
</dbReference>
<keyword evidence="3" id="KW-0106">Calcium</keyword>
<keyword evidence="1" id="KW-0479">Metal-binding</keyword>
<reference evidence="5 6" key="1">
    <citation type="journal article" date="2013" name="Curr. Biol.">
        <title>The Genome of the Foraminiferan Reticulomyxa filosa.</title>
        <authorList>
            <person name="Glockner G."/>
            <person name="Hulsmann N."/>
            <person name="Schleicher M."/>
            <person name="Noegel A.A."/>
            <person name="Eichinger L."/>
            <person name="Gallinger C."/>
            <person name="Pawlowski J."/>
            <person name="Sierra R."/>
            <person name="Euteneuer U."/>
            <person name="Pillet L."/>
            <person name="Moustafa A."/>
            <person name="Platzer M."/>
            <person name="Groth M."/>
            <person name="Szafranski K."/>
            <person name="Schliwa M."/>
        </authorList>
    </citation>
    <scope>NUCLEOTIDE SEQUENCE [LARGE SCALE GENOMIC DNA]</scope>
</reference>
<dbReference type="InterPro" id="IPR002048">
    <property type="entry name" value="EF_hand_dom"/>
</dbReference>
<feature type="domain" description="EF-hand" evidence="4">
    <location>
        <begin position="93"/>
        <end position="122"/>
    </location>
</feature>
<gene>
    <name evidence="5" type="ORF">RFI_06234</name>
</gene>
<dbReference type="Pfam" id="PF13499">
    <property type="entry name" value="EF-hand_7"/>
    <property type="match status" value="2"/>
</dbReference>
<keyword evidence="2" id="KW-0677">Repeat</keyword>
<organism evidence="5 6">
    <name type="scientific">Reticulomyxa filosa</name>
    <dbReference type="NCBI Taxonomy" id="46433"/>
    <lineage>
        <taxon>Eukaryota</taxon>
        <taxon>Sar</taxon>
        <taxon>Rhizaria</taxon>
        <taxon>Retaria</taxon>
        <taxon>Foraminifera</taxon>
        <taxon>Monothalamids</taxon>
        <taxon>Reticulomyxidae</taxon>
        <taxon>Reticulomyxa</taxon>
    </lineage>
</organism>
<dbReference type="InterPro" id="IPR039647">
    <property type="entry name" value="EF_hand_pair_protein_CML-like"/>
</dbReference>
<dbReference type="FunFam" id="1.10.238.10:FF:000001">
    <property type="entry name" value="Calmodulin 1"/>
    <property type="match status" value="1"/>
</dbReference>
<dbReference type="OrthoDB" id="26525at2759"/>
<feature type="domain" description="EF-hand" evidence="4">
    <location>
        <begin position="19"/>
        <end position="54"/>
    </location>
</feature>
<feature type="domain" description="EF-hand" evidence="4">
    <location>
        <begin position="57"/>
        <end position="92"/>
    </location>
</feature>
<dbReference type="PANTHER" id="PTHR10891">
    <property type="entry name" value="EF-HAND CALCIUM-BINDING DOMAIN CONTAINING PROTEIN"/>
    <property type="match status" value="1"/>
</dbReference>
<proteinExistence type="predicted"/>
<dbReference type="InterPro" id="IPR011992">
    <property type="entry name" value="EF-hand-dom_pair"/>
</dbReference>
<dbReference type="PROSITE" id="PS50222">
    <property type="entry name" value="EF_HAND_2"/>
    <property type="match status" value="4"/>
</dbReference>
<dbReference type="InterPro" id="IPR018247">
    <property type="entry name" value="EF_Hand_1_Ca_BS"/>
</dbReference>